<dbReference type="SUPFAM" id="SSF51905">
    <property type="entry name" value="FAD/NAD(P)-binding domain"/>
    <property type="match status" value="1"/>
</dbReference>
<comment type="similarity">
    <text evidence="1">Belongs to the GMC oxidoreductase family.</text>
</comment>
<dbReference type="GO" id="GO:0050660">
    <property type="term" value="F:flavin adenine dinucleotide binding"/>
    <property type="evidence" value="ECO:0007669"/>
    <property type="project" value="InterPro"/>
</dbReference>
<dbReference type="SUPFAM" id="SSF54373">
    <property type="entry name" value="FAD-linked reductases, C-terminal domain"/>
    <property type="match status" value="1"/>
</dbReference>
<protein>
    <recommendedName>
        <fullName evidence="4">Glucose-methanol-choline oxidoreductase N-terminal domain-containing protein</fullName>
    </recommendedName>
</protein>
<dbReference type="InterPro" id="IPR007867">
    <property type="entry name" value="GMC_OxRtase_C"/>
</dbReference>
<comment type="caution">
    <text evidence="5">The sequence shown here is derived from an EMBL/GenBank/DDBJ whole genome shotgun (WGS) entry which is preliminary data.</text>
</comment>
<feature type="signal peptide" evidence="3">
    <location>
        <begin position="1"/>
        <end position="21"/>
    </location>
</feature>
<evidence type="ECO:0000259" key="4">
    <source>
        <dbReference type="PROSITE" id="PS00624"/>
    </source>
</evidence>
<keyword evidence="6" id="KW-1185">Reference proteome</keyword>
<evidence type="ECO:0000313" key="6">
    <source>
        <dbReference type="Proteomes" id="UP000770015"/>
    </source>
</evidence>
<dbReference type="SUPFAM" id="SSF49344">
    <property type="entry name" value="CBD9-like"/>
    <property type="match status" value="1"/>
</dbReference>
<dbReference type="CDD" id="cd09630">
    <property type="entry name" value="CDH_like_cytochrome"/>
    <property type="match status" value="1"/>
</dbReference>
<feature type="region of interest" description="Disordered" evidence="2">
    <location>
        <begin position="755"/>
        <end position="787"/>
    </location>
</feature>
<evidence type="ECO:0000256" key="1">
    <source>
        <dbReference type="ARBA" id="ARBA00010790"/>
    </source>
</evidence>
<proteinExistence type="inferred from homology"/>
<dbReference type="EMBL" id="JAGSXJ010000033">
    <property type="protein sequence ID" value="KAH6668595.1"/>
    <property type="molecule type" value="Genomic_DNA"/>
</dbReference>
<dbReference type="OrthoDB" id="413885at2759"/>
<dbReference type="InterPro" id="IPR015920">
    <property type="entry name" value="Cellobiose_DH-like_cyt"/>
</dbReference>
<feature type="chain" id="PRO_5040492485" description="Glucose-methanol-choline oxidoreductase N-terminal domain-containing protein" evidence="3">
    <location>
        <begin position="22"/>
        <end position="787"/>
    </location>
</feature>
<evidence type="ECO:0000256" key="3">
    <source>
        <dbReference type="SAM" id="SignalP"/>
    </source>
</evidence>
<evidence type="ECO:0000256" key="2">
    <source>
        <dbReference type="SAM" id="MobiDB-lite"/>
    </source>
</evidence>
<accession>A0A9P8V226</accession>
<dbReference type="Pfam" id="PF00732">
    <property type="entry name" value="GMC_oxred_N"/>
    <property type="match status" value="1"/>
</dbReference>
<dbReference type="Gene3D" id="3.30.410.10">
    <property type="entry name" value="Cholesterol Oxidase, domain 2"/>
    <property type="match status" value="1"/>
</dbReference>
<name>A0A9P8V226_9PEZI</name>
<gene>
    <name evidence="5" type="ORF">F5X68DRAFT_249380</name>
</gene>
<organism evidence="5 6">
    <name type="scientific">Plectosphaerella plurivora</name>
    <dbReference type="NCBI Taxonomy" id="936078"/>
    <lineage>
        <taxon>Eukaryota</taxon>
        <taxon>Fungi</taxon>
        <taxon>Dikarya</taxon>
        <taxon>Ascomycota</taxon>
        <taxon>Pezizomycotina</taxon>
        <taxon>Sordariomycetes</taxon>
        <taxon>Hypocreomycetidae</taxon>
        <taxon>Glomerellales</taxon>
        <taxon>Plectosphaerellaceae</taxon>
        <taxon>Plectosphaerella</taxon>
    </lineage>
</organism>
<reference evidence="5" key="1">
    <citation type="journal article" date="2021" name="Nat. Commun.">
        <title>Genetic determinants of endophytism in the Arabidopsis root mycobiome.</title>
        <authorList>
            <person name="Mesny F."/>
            <person name="Miyauchi S."/>
            <person name="Thiergart T."/>
            <person name="Pickel B."/>
            <person name="Atanasova L."/>
            <person name="Karlsson M."/>
            <person name="Huettel B."/>
            <person name="Barry K.W."/>
            <person name="Haridas S."/>
            <person name="Chen C."/>
            <person name="Bauer D."/>
            <person name="Andreopoulos W."/>
            <person name="Pangilinan J."/>
            <person name="LaButti K."/>
            <person name="Riley R."/>
            <person name="Lipzen A."/>
            <person name="Clum A."/>
            <person name="Drula E."/>
            <person name="Henrissat B."/>
            <person name="Kohler A."/>
            <person name="Grigoriev I.V."/>
            <person name="Martin F.M."/>
            <person name="Hacquard S."/>
        </authorList>
    </citation>
    <scope>NUCLEOTIDE SEQUENCE</scope>
    <source>
        <strain evidence="5">MPI-SDFR-AT-0117</strain>
    </source>
</reference>
<dbReference type="GO" id="GO:0016614">
    <property type="term" value="F:oxidoreductase activity, acting on CH-OH group of donors"/>
    <property type="evidence" value="ECO:0007669"/>
    <property type="project" value="InterPro"/>
</dbReference>
<feature type="domain" description="Glucose-methanol-choline oxidoreductase N-terminal" evidence="4">
    <location>
        <begin position="485"/>
        <end position="499"/>
    </location>
</feature>
<dbReference type="InterPro" id="IPR000172">
    <property type="entry name" value="GMC_OxRdtase_N"/>
</dbReference>
<dbReference type="PANTHER" id="PTHR47190:SF4">
    <property type="entry name" value="DEHYDROGENASE, PUTATIVE-RELATED"/>
    <property type="match status" value="1"/>
</dbReference>
<sequence>MRFSLSTAAALGFASITSVNGQRTSPYTDPATGISFQRFASNDLFSFGIALPETAGTDFIGQLVGQVNDAGEWASVSLRGPMANSLLFVAWADGEDIKTSFRTVGSYSNPGPYTATEVTALPIADGTFVNATHFSYTFLCQGCVLADVTSLTSTAPVLGWAVSATAVDTPSDANSALSFHGAGYGQFGLDIAGARSASFAEWAALASAPAPIPPVTTPGTNTTLPGNGTFPEPTISNSTYDIIVVGGGPAGIITAERLAESGLGVLLIERGPANIIPLGANRPLPWNESLTTYDIPALGSAMTGLPGTSMCSDTASTAGCVFGGSSSINALNFIHPPDRDFDTWPAGWQSADVADATARLYERNSGTTQPSRDGIYYNDRAFQVVSGLVKARGFSEVDSIQSPNEKHAIFSRPSWSIKDNLRAGPARTYMPFVADLPNFTLRLNTKVVQVVRNKGTVSGVLVDVEGGGRQIINVKAGGKVILAAGALSTPRLLWNSGIGRADALAIVQSGASQTGVTLPAEADWIDLPVGHHLQDHAQVVLQFNDTANLPAYRFSAVATAPIPEDLELYRQGSGPITQSTQRMHLWTSAEGSDGRVRYLQGTVAATLDSTITVRTFLTHGTTTVGELGITPAGNTVLNTRPWLIDPVDREVMSNFVQFWLDVTEASNGTLSYTVAGSTPADIIAARLVSGDHWVGTAKMGIDTTSSVVDLDTKVHGTDNLFVVDASIHPDLGTGNTQSTVMIVAEHAAVKIAGLTSEEVPGPGGPGGEGCGAAPRRSRRSMSDRRRR</sequence>
<dbReference type="InterPro" id="IPR036188">
    <property type="entry name" value="FAD/NAD-bd_sf"/>
</dbReference>
<dbReference type="Gene3D" id="3.50.50.60">
    <property type="entry name" value="FAD/NAD(P)-binding domain"/>
    <property type="match status" value="1"/>
</dbReference>
<dbReference type="PROSITE" id="PS00624">
    <property type="entry name" value="GMC_OXRED_2"/>
    <property type="match status" value="1"/>
</dbReference>
<dbReference type="AlphaFoldDB" id="A0A9P8V226"/>
<dbReference type="PANTHER" id="PTHR47190">
    <property type="entry name" value="DEHYDROGENASE, PUTATIVE-RELATED"/>
    <property type="match status" value="1"/>
</dbReference>
<dbReference type="Gene3D" id="2.60.40.1210">
    <property type="entry name" value="Cellobiose dehydrogenase, cytochrome domain"/>
    <property type="match status" value="1"/>
</dbReference>
<dbReference type="Proteomes" id="UP000770015">
    <property type="component" value="Unassembled WGS sequence"/>
</dbReference>
<dbReference type="Pfam" id="PF16010">
    <property type="entry name" value="CDH-cyt"/>
    <property type="match status" value="1"/>
</dbReference>
<keyword evidence="3" id="KW-0732">Signal</keyword>
<dbReference type="Pfam" id="PF05199">
    <property type="entry name" value="GMC_oxred_C"/>
    <property type="match status" value="1"/>
</dbReference>
<evidence type="ECO:0000313" key="5">
    <source>
        <dbReference type="EMBL" id="KAH6668595.1"/>
    </source>
</evidence>
<dbReference type="InterPro" id="IPR053208">
    <property type="entry name" value="GMC_Oxidoreductase_CD"/>
</dbReference>